<feature type="transmembrane region" description="Helical" evidence="7">
    <location>
        <begin position="382"/>
        <end position="406"/>
    </location>
</feature>
<keyword evidence="3 7" id="KW-0812">Transmembrane</keyword>
<feature type="transmembrane region" description="Helical" evidence="7">
    <location>
        <begin position="112"/>
        <end position="132"/>
    </location>
</feature>
<feature type="transmembrane region" description="Helical" evidence="7">
    <location>
        <begin position="324"/>
        <end position="346"/>
    </location>
</feature>
<dbReference type="SUPFAM" id="SSF103473">
    <property type="entry name" value="MFS general substrate transporter"/>
    <property type="match status" value="2"/>
</dbReference>
<keyword evidence="10" id="KW-1185">Reference proteome</keyword>
<evidence type="ECO:0000256" key="6">
    <source>
        <dbReference type="ARBA" id="ARBA00023251"/>
    </source>
</evidence>
<evidence type="ECO:0000256" key="4">
    <source>
        <dbReference type="ARBA" id="ARBA00022989"/>
    </source>
</evidence>
<comment type="caution">
    <text evidence="9">The sequence shown here is derived from an EMBL/GenBank/DDBJ whole genome shotgun (WGS) entry which is preliminary data.</text>
</comment>
<evidence type="ECO:0000313" key="9">
    <source>
        <dbReference type="EMBL" id="GAA0479531.1"/>
    </source>
</evidence>
<name>A0ABN1ALL0_9ACTN</name>
<reference evidence="9 10" key="1">
    <citation type="journal article" date="2019" name="Int. J. Syst. Evol. Microbiol.">
        <title>The Global Catalogue of Microorganisms (GCM) 10K type strain sequencing project: providing services to taxonomists for standard genome sequencing and annotation.</title>
        <authorList>
            <consortium name="The Broad Institute Genomics Platform"/>
            <consortium name="The Broad Institute Genome Sequencing Center for Infectious Disease"/>
            <person name="Wu L."/>
            <person name="Ma J."/>
        </authorList>
    </citation>
    <scope>NUCLEOTIDE SEQUENCE [LARGE SCALE GENOMIC DNA]</scope>
    <source>
        <strain evidence="9 10">JCM 4805</strain>
    </source>
</reference>
<feature type="transmembrane region" description="Helical" evidence="7">
    <location>
        <begin position="232"/>
        <end position="254"/>
    </location>
</feature>
<evidence type="ECO:0000256" key="7">
    <source>
        <dbReference type="SAM" id="Phobius"/>
    </source>
</evidence>
<keyword evidence="6" id="KW-0046">Antibiotic resistance</keyword>
<evidence type="ECO:0000256" key="3">
    <source>
        <dbReference type="ARBA" id="ARBA00022692"/>
    </source>
</evidence>
<evidence type="ECO:0000256" key="1">
    <source>
        <dbReference type="ARBA" id="ARBA00004651"/>
    </source>
</evidence>
<comment type="subcellular location">
    <subcellularLocation>
        <location evidence="1">Cell membrane</location>
        <topology evidence="1">Multi-pass membrane protein</topology>
    </subcellularLocation>
</comment>
<evidence type="ECO:0000256" key="5">
    <source>
        <dbReference type="ARBA" id="ARBA00023136"/>
    </source>
</evidence>
<dbReference type="PANTHER" id="PTHR42718">
    <property type="entry name" value="MAJOR FACILITATOR SUPERFAMILY MULTIDRUG TRANSPORTER MFSC"/>
    <property type="match status" value="1"/>
</dbReference>
<dbReference type="InterPro" id="IPR011701">
    <property type="entry name" value="MFS"/>
</dbReference>
<dbReference type="PROSITE" id="PS50850">
    <property type="entry name" value="MFS"/>
    <property type="match status" value="1"/>
</dbReference>
<feature type="transmembrane region" description="Helical" evidence="7">
    <location>
        <begin position="174"/>
        <end position="195"/>
    </location>
</feature>
<feature type="transmembrane region" description="Helical" evidence="7">
    <location>
        <begin position="144"/>
        <end position="162"/>
    </location>
</feature>
<feature type="transmembrane region" description="Helical" evidence="7">
    <location>
        <begin position="207"/>
        <end position="226"/>
    </location>
</feature>
<proteinExistence type="predicted"/>
<accession>A0ABN1ALL0</accession>
<protein>
    <submittedName>
        <fullName evidence="9">MFS transporter</fullName>
    </submittedName>
</protein>
<feature type="transmembrane region" description="Helical" evidence="7">
    <location>
        <begin position="87"/>
        <end position="106"/>
    </location>
</feature>
<sequence length="498" mass="50162">MPLRSRERARTAPPPATPRFLLPALVLAVLGYQINATMLSPALPDIARRLDTSSSLVGLSQTLFFLLAAVGQVTMARLSDYRGRKPIMLLCGALLILGNLACALAPDISVYLAGRILQGVSAAMFSLSFLTLNDLLPPTAFGRAAGIISAVNGGFAGVDAIVGGRLADTVGFRAIFLGGLLLSVVGTAAVARYVPNVAPKAEGTMDWLGATLLALGLSGLLVGLAQGAGWGWTSAATLGCVLGGLAALTAFVLVQRARSTGGGTASGTGARTTTPVIDIRLLASRRAWPLLLTVTLTLAGAFGALALTVPLFTQDPHAGYGLSATRAALLYATPAAAIGVIGAPLAGYFGPRVGWRRVALVGSAGSLLAFAVAVPFRDRPWMLFAALVVLGLTYNGLSITGLNGFAVVSAPRDQQGALTGLTGACFGIGASLGTALASGLITAAGAGGATGSAAYTGAFVVALVLLALAMVTALAIKAVPEDAGSAARDVERVPAVHL</sequence>
<evidence type="ECO:0000259" key="8">
    <source>
        <dbReference type="PROSITE" id="PS50850"/>
    </source>
</evidence>
<evidence type="ECO:0000256" key="2">
    <source>
        <dbReference type="ARBA" id="ARBA00022448"/>
    </source>
</evidence>
<feature type="transmembrane region" description="Helical" evidence="7">
    <location>
        <begin position="453"/>
        <end position="476"/>
    </location>
</feature>
<keyword evidence="5 7" id="KW-0472">Membrane</keyword>
<organism evidence="9 10">
    <name type="scientific">Streptomyces olivaceiscleroticus</name>
    <dbReference type="NCBI Taxonomy" id="68245"/>
    <lineage>
        <taxon>Bacteria</taxon>
        <taxon>Bacillati</taxon>
        <taxon>Actinomycetota</taxon>
        <taxon>Actinomycetes</taxon>
        <taxon>Kitasatosporales</taxon>
        <taxon>Streptomycetaceae</taxon>
        <taxon>Streptomyces</taxon>
    </lineage>
</organism>
<feature type="transmembrane region" description="Helical" evidence="7">
    <location>
        <begin position="358"/>
        <end position="376"/>
    </location>
</feature>
<dbReference type="Gene3D" id="1.20.1720.10">
    <property type="entry name" value="Multidrug resistance protein D"/>
    <property type="match status" value="1"/>
</dbReference>
<dbReference type="Gene3D" id="1.20.1250.20">
    <property type="entry name" value="MFS general substrate transporter like domains"/>
    <property type="match status" value="1"/>
</dbReference>
<gene>
    <name evidence="9" type="ORF">GCM10010361_50350</name>
</gene>
<dbReference type="Proteomes" id="UP001500909">
    <property type="component" value="Unassembled WGS sequence"/>
</dbReference>
<keyword evidence="4 7" id="KW-1133">Transmembrane helix</keyword>
<feature type="transmembrane region" description="Helical" evidence="7">
    <location>
        <begin position="418"/>
        <end position="441"/>
    </location>
</feature>
<evidence type="ECO:0000313" key="10">
    <source>
        <dbReference type="Proteomes" id="UP001500909"/>
    </source>
</evidence>
<dbReference type="RefSeq" id="WP_346097468.1">
    <property type="nucleotide sequence ID" value="NZ_BAAABY010000034.1"/>
</dbReference>
<feature type="domain" description="Major facilitator superfamily (MFS) profile" evidence="8">
    <location>
        <begin position="21"/>
        <end position="481"/>
    </location>
</feature>
<dbReference type="PANTHER" id="PTHR42718:SF9">
    <property type="entry name" value="MAJOR FACILITATOR SUPERFAMILY MULTIDRUG TRANSPORTER MFSC"/>
    <property type="match status" value="1"/>
</dbReference>
<feature type="transmembrane region" description="Helical" evidence="7">
    <location>
        <begin position="290"/>
        <end position="312"/>
    </location>
</feature>
<dbReference type="EMBL" id="BAAABY010000034">
    <property type="protein sequence ID" value="GAA0479531.1"/>
    <property type="molecule type" value="Genomic_DNA"/>
</dbReference>
<feature type="transmembrane region" description="Helical" evidence="7">
    <location>
        <begin position="55"/>
        <end position="75"/>
    </location>
</feature>
<feature type="transmembrane region" description="Helical" evidence="7">
    <location>
        <begin position="20"/>
        <end position="43"/>
    </location>
</feature>
<dbReference type="Pfam" id="PF07690">
    <property type="entry name" value="MFS_1"/>
    <property type="match status" value="2"/>
</dbReference>
<dbReference type="InterPro" id="IPR036259">
    <property type="entry name" value="MFS_trans_sf"/>
</dbReference>
<dbReference type="InterPro" id="IPR020846">
    <property type="entry name" value="MFS_dom"/>
</dbReference>
<keyword evidence="2" id="KW-0813">Transport</keyword>